<reference evidence="2" key="1">
    <citation type="submission" date="2019-03" db="EMBL/GenBank/DDBJ databases">
        <title>Afifella sp. nov., isolated from activated sludge.</title>
        <authorList>
            <person name="Li Q."/>
            <person name="Liu Y."/>
        </authorList>
    </citation>
    <scope>NUCLEOTIDE SEQUENCE</scope>
    <source>
        <strain evidence="2">L72</strain>
    </source>
</reference>
<dbReference type="EMBL" id="SPKJ01000005">
    <property type="protein sequence ID" value="MYZ46746.1"/>
    <property type="molecule type" value="Genomic_DNA"/>
</dbReference>
<name>A0A964WSD3_9HYPH</name>
<feature type="domain" description="MaoC-like" evidence="1">
    <location>
        <begin position="18"/>
        <end position="108"/>
    </location>
</feature>
<proteinExistence type="predicted"/>
<dbReference type="InterPro" id="IPR029069">
    <property type="entry name" value="HotDog_dom_sf"/>
</dbReference>
<dbReference type="Pfam" id="PF01575">
    <property type="entry name" value="MaoC_dehydratas"/>
    <property type="match status" value="1"/>
</dbReference>
<keyword evidence="3" id="KW-1185">Reference proteome</keyword>
<dbReference type="InterPro" id="IPR002539">
    <property type="entry name" value="MaoC-like_dom"/>
</dbReference>
<accession>A0A964WSD3</accession>
<dbReference type="RefSeq" id="WP_161139080.1">
    <property type="nucleotide sequence ID" value="NZ_SPKJ01000005.1"/>
</dbReference>
<gene>
    <name evidence="2" type="ORF">E4O86_03300</name>
</gene>
<protein>
    <submittedName>
        <fullName evidence="2">MaoC family dehydratase</fullName>
    </submittedName>
</protein>
<evidence type="ECO:0000313" key="2">
    <source>
        <dbReference type="EMBL" id="MYZ46746.1"/>
    </source>
</evidence>
<dbReference type="PANTHER" id="PTHR43664:SF1">
    <property type="entry name" value="BETA-METHYLMALYL-COA DEHYDRATASE"/>
    <property type="match status" value="1"/>
</dbReference>
<evidence type="ECO:0000313" key="3">
    <source>
        <dbReference type="Proteomes" id="UP000773614"/>
    </source>
</evidence>
<sequence>MSVLHFEDFETGQVYPFGPHAMSRPEIIAFAAEFDPQPFHMDEAAGAESLLGGLGASGWHTAAVMMRMIHSAFLHRTASMGGPGIDSLKWLRPVRPGDVLSGRSIVIEARPSASRPDRGFVRFRNEVVNGRGELVLVVENPIIIERRTAG</sequence>
<dbReference type="CDD" id="cd03454">
    <property type="entry name" value="YdeM"/>
    <property type="match status" value="1"/>
</dbReference>
<dbReference type="AlphaFoldDB" id="A0A964WSD3"/>
<evidence type="ECO:0000259" key="1">
    <source>
        <dbReference type="Pfam" id="PF01575"/>
    </source>
</evidence>
<dbReference type="SUPFAM" id="SSF54637">
    <property type="entry name" value="Thioesterase/thiol ester dehydrase-isomerase"/>
    <property type="match status" value="1"/>
</dbReference>
<organism evidence="2 3">
    <name type="scientific">Propylenella binzhouense</name>
    <dbReference type="NCBI Taxonomy" id="2555902"/>
    <lineage>
        <taxon>Bacteria</taxon>
        <taxon>Pseudomonadati</taxon>
        <taxon>Pseudomonadota</taxon>
        <taxon>Alphaproteobacteria</taxon>
        <taxon>Hyphomicrobiales</taxon>
        <taxon>Propylenellaceae</taxon>
        <taxon>Propylenella</taxon>
    </lineage>
</organism>
<dbReference type="InterPro" id="IPR052342">
    <property type="entry name" value="MCH/BMMD"/>
</dbReference>
<dbReference type="OrthoDB" id="9796589at2"/>
<dbReference type="Proteomes" id="UP000773614">
    <property type="component" value="Unassembled WGS sequence"/>
</dbReference>
<dbReference type="Gene3D" id="3.10.129.10">
    <property type="entry name" value="Hotdog Thioesterase"/>
    <property type="match status" value="1"/>
</dbReference>
<comment type="caution">
    <text evidence="2">The sequence shown here is derived from an EMBL/GenBank/DDBJ whole genome shotgun (WGS) entry which is preliminary data.</text>
</comment>
<dbReference type="PANTHER" id="PTHR43664">
    <property type="entry name" value="MONOAMINE OXIDASE-RELATED"/>
    <property type="match status" value="1"/>
</dbReference>